<accession>G0U8I9</accession>
<dbReference type="Gene3D" id="1.20.1260.80">
    <property type="match status" value="1"/>
</dbReference>
<organism evidence="3">
    <name type="scientific">Trypanosoma vivax (strain Y486)</name>
    <dbReference type="NCBI Taxonomy" id="1055687"/>
    <lineage>
        <taxon>Eukaryota</taxon>
        <taxon>Discoba</taxon>
        <taxon>Euglenozoa</taxon>
        <taxon>Kinetoplastea</taxon>
        <taxon>Metakinetoplastina</taxon>
        <taxon>Trypanosomatida</taxon>
        <taxon>Trypanosomatidae</taxon>
        <taxon>Trypanosoma</taxon>
        <taxon>Duttonella</taxon>
    </lineage>
</organism>
<evidence type="ECO:0000259" key="2">
    <source>
        <dbReference type="Pfam" id="PF16731"/>
    </source>
</evidence>
<evidence type="ECO:0000313" key="3">
    <source>
        <dbReference type="EMBL" id="CCC53915.1"/>
    </source>
</evidence>
<keyword evidence="1" id="KW-0732">Signal</keyword>
<feature type="domain" description="Trypanosoma glutamic acid/alanine-rich protein" evidence="2">
    <location>
        <begin position="37"/>
        <end position="238"/>
    </location>
</feature>
<dbReference type="InterPro" id="IPR031987">
    <property type="entry name" value="GARP"/>
</dbReference>
<dbReference type="AlphaFoldDB" id="G0U8I9"/>
<gene>
    <name evidence="3" type="ORF">TVY486_1113990</name>
</gene>
<feature type="chain" id="PRO_5003409922" description="Trypanosoma glutamic acid/alanine-rich protein domain-containing protein" evidence="1">
    <location>
        <begin position="19"/>
        <end position="275"/>
    </location>
</feature>
<reference evidence="3" key="1">
    <citation type="journal article" date="2012" name="Proc. Natl. Acad. Sci. U.S.A.">
        <title>Antigenic diversity is generated by distinct evolutionary mechanisms in African trypanosome species.</title>
        <authorList>
            <person name="Jackson A.P."/>
            <person name="Berry A."/>
            <person name="Aslett M."/>
            <person name="Allison H.C."/>
            <person name="Burton P."/>
            <person name="Vavrova-Anderson J."/>
            <person name="Brown R."/>
            <person name="Browne H."/>
            <person name="Corton N."/>
            <person name="Hauser H."/>
            <person name="Gamble J."/>
            <person name="Gilderthorp R."/>
            <person name="Marcello L."/>
            <person name="McQuillan J."/>
            <person name="Otto T.D."/>
            <person name="Quail M.A."/>
            <person name="Sanders M.J."/>
            <person name="van Tonder A."/>
            <person name="Ginger M.L."/>
            <person name="Field M.C."/>
            <person name="Barry J.D."/>
            <person name="Hertz-Fowler C."/>
            <person name="Berriman M."/>
        </authorList>
    </citation>
    <scope>NUCLEOTIDE SEQUENCE</scope>
    <source>
        <strain evidence="3">Y486</strain>
    </source>
</reference>
<dbReference type="Pfam" id="PF16731">
    <property type="entry name" value="GARP"/>
    <property type="match status" value="1"/>
</dbReference>
<sequence>MRGVAVQCLLVFILGVLARVGFPEGVDVSASHSLAMTRAVCDLMKQYRGIREAVSAHERRARLVVLKALEAKAVVAASMENTDGVLEHARAAANGNYGAPSFRAVQYVAAENEAAFKRAAWAAGVAATSATRMRRHARNATLASERALFILDKYVSGILEGSVLSVEGAGSLLLSCRGAASRVTAKSLEDAALRLVALVRCKSVKDLHPYLLHAQGVMEEVDAAVRHINKADAEAMAALNDASETLEYAREGSAPTSPRRRHGLLMLVFACAVVV</sequence>
<dbReference type="VEuPathDB" id="TriTrypDB:TvY486_1113990"/>
<proteinExistence type="predicted"/>
<evidence type="ECO:0000256" key="1">
    <source>
        <dbReference type="SAM" id="SignalP"/>
    </source>
</evidence>
<name>G0U8I9_TRYVY</name>
<feature type="signal peptide" evidence="1">
    <location>
        <begin position="1"/>
        <end position="18"/>
    </location>
</feature>
<protein>
    <recommendedName>
        <fullName evidence="2">Trypanosoma glutamic acid/alanine-rich protein domain-containing protein</fullName>
    </recommendedName>
</protein>
<dbReference type="EMBL" id="HE573027">
    <property type="protein sequence ID" value="CCC53915.1"/>
    <property type="molecule type" value="Genomic_DNA"/>
</dbReference>